<feature type="signal peptide" evidence="1">
    <location>
        <begin position="1"/>
        <end position="23"/>
    </location>
</feature>
<organism evidence="2 3">
    <name type="scientific">Alteromonas macleodii</name>
    <name type="common">Pseudoalteromonas macleodii</name>
    <dbReference type="NCBI Taxonomy" id="28108"/>
    <lineage>
        <taxon>Bacteria</taxon>
        <taxon>Pseudomonadati</taxon>
        <taxon>Pseudomonadota</taxon>
        <taxon>Gammaproteobacteria</taxon>
        <taxon>Alteromonadales</taxon>
        <taxon>Alteromonadaceae</taxon>
        <taxon>Alteromonas/Salinimonas group</taxon>
        <taxon>Alteromonas</taxon>
    </lineage>
</organism>
<evidence type="ECO:0000313" key="2">
    <source>
        <dbReference type="EMBL" id="AMJ99775.1"/>
    </source>
</evidence>
<proteinExistence type="predicted"/>
<accession>A0A126Q3N3</accession>
<dbReference type="RefSeq" id="WP_061095959.1">
    <property type="nucleotide sequence ID" value="NZ_CP014323.1"/>
</dbReference>
<protein>
    <submittedName>
        <fullName evidence="2">Uncharacterized protein</fullName>
    </submittedName>
</protein>
<name>A0A126Q3N3_ALTMA</name>
<reference evidence="2 3" key="1">
    <citation type="submission" date="2015-12" db="EMBL/GenBank/DDBJ databases">
        <authorList>
            <person name="Shamseldin A."/>
            <person name="Moawad H."/>
            <person name="Abd El-Rahim W.M."/>
            <person name="Sadowsky M.J."/>
        </authorList>
    </citation>
    <scope>NUCLEOTIDE SEQUENCE [LARGE SCALE GENOMIC DNA]</scope>
    <source>
        <strain evidence="2 3">D7</strain>
    </source>
</reference>
<dbReference type="OrthoDB" id="9997786at2"/>
<sequence length="102" mass="11145">MKPLKIITKCFFLYLLLSSYTHANTDIDLDDDGLVDEGSYTTNVLVNGDFTQSEAFWDVTGLQFHYLESRSGAESTMLGSNSGYTPTTGSATQVVTMASVGW</sequence>
<dbReference type="EMBL" id="CP014323">
    <property type="protein sequence ID" value="AMJ99775.1"/>
    <property type="molecule type" value="Genomic_DNA"/>
</dbReference>
<keyword evidence="1" id="KW-0732">Signal</keyword>
<dbReference type="Proteomes" id="UP000063991">
    <property type="component" value="Chromosome"/>
</dbReference>
<evidence type="ECO:0000313" key="3">
    <source>
        <dbReference type="Proteomes" id="UP000063991"/>
    </source>
</evidence>
<feature type="chain" id="PRO_5007272581" evidence="1">
    <location>
        <begin position="24"/>
        <end position="102"/>
    </location>
</feature>
<evidence type="ECO:0000256" key="1">
    <source>
        <dbReference type="SAM" id="SignalP"/>
    </source>
</evidence>
<dbReference type="AlphaFoldDB" id="A0A126Q3N3"/>
<gene>
    <name evidence="2" type="ORF">AVL55_17405</name>
</gene>